<evidence type="ECO:0000313" key="2">
    <source>
        <dbReference type="EMBL" id="EEF60874.1"/>
    </source>
</evidence>
<gene>
    <name evidence="2" type="ORF">Cflav_PD4043</name>
</gene>
<organism evidence="2 3">
    <name type="scientific">Pedosphaera parvula (strain Ellin514)</name>
    <dbReference type="NCBI Taxonomy" id="320771"/>
    <lineage>
        <taxon>Bacteria</taxon>
        <taxon>Pseudomonadati</taxon>
        <taxon>Verrucomicrobiota</taxon>
        <taxon>Pedosphaerae</taxon>
        <taxon>Pedosphaerales</taxon>
        <taxon>Pedosphaeraceae</taxon>
        <taxon>Pedosphaera</taxon>
    </lineage>
</organism>
<evidence type="ECO:0000313" key="3">
    <source>
        <dbReference type="Proteomes" id="UP000003688"/>
    </source>
</evidence>
<dbReference type="Proteomes" id="UP000003688">
    <property type="component" value="Unassembled WGS sequence"/>
</dbReference>
<dbReference type="EMBL" id="ABOX02000013">
    <property type="protein sequence ID" value="EEF60874.1"/>
    <property type="molecule type" value="Genomic_DNA"/>
</dbReference>
<reference evidence="2 3" key="1">
    <citation type="journal article" date="2011" name="J. Bacteriol.">
        <title>Genome sequence of 'Pedosphaera parvula' Ellin514, an aerobic Verrucomicrobial isolate from pasture soil.</title>
        <authorList>
            <person name="Kant R."/>
            <person name="van Passel M.W."/>
            <person name="Sangwan P."/>
            <person name="Palva A."/>
            <person name="Lucas S."/>
            <person name="Copeland A."/>
            <person name="Lapidus A."/>
            <person name="Glavina Del Rio T."/>
            <person name="Dalin E."/>
            <person name="Tice H."/>
            <person name="Bruce D."/>
            <person name="Goodwin L."/>
            <person name="Pitluck S."/>
            <person name="Chertkov O."/>
            <person name="Larimer F.W."/>
            <person name="Land M.L."/>
            <person name="Hauser L."/>
            <person name="Brettin T.S."/>
            <person name="Detter J.C."/>
            <person name="Han S."/>
            <person name="de Vos W.M."/>
            <person name="Janssen P.H."/>
            <person name="Smidt H."/>
        </authorList>
    </citation>
    <scope>NUCLEOTIDE SEQUENCE [LARGE SCALE GENOMIC DNA]</scope>
    <source>
        <strain evidence="2 3">Ellin514</strain>
    </source>
</reference>
<keyword evidence="1" id="KW-0732">Signal</keyword>
<dbReference type="AlphaFoldDB" id="B9XGV3"/>
<keyword evidence="3" id="KW-1185">Reference proteome</keyword>
<feature type="signal peptide" evidence="1">
    <location>
        <begin position="1"/>
        <end position="19"/>
    </location>
</feature>
<feature type="chain" id="PRO_5002893205" evidence="1">
    <location>
        <begin position="20"/>
        <end position="128"/>
    </location>
</feature>
<sequence precursor="true">MNKLLALLMIVFACSPLWAKEVFTGEVLNAPFTIHGRLSNYNGSANMRIWIIGSKRMLYAAGESPALERINQFFGDGGGWFSCDIYGDFTVEPLVPDTKGSMRPVRILEVKNLVITREGKVVSKRKTL</sequence>
<dbReference type="RefSeq" id="WP_007415049.1">
    <property type="nucleotide sequence ID" value="NZ_ABOX02000013.1"/>
</dbReference>
<dbReference type="STRING" id="320771.Cflav_PD4043"/>
<proteinExistence type="predicted"/>
<name>B9XGV3_PEDPL</name>
<evidence type="ECO:0000256" key="1">
    <source>
        <dbReference type="SAM" id="SignalP"/>
    </source>
</evidence>
<protein>
    <submittedName>
        <fullName evidence="2">Uncharacterized protein</fullName>
    </submittedName>
</protein>
<dbReference type="OrthoDB" id="129812at2"/>
<comment type="caution">
    <text evidence="2">The sequence shown here is derived from an EMBL/GenBank/DDBJ whole genome shotgun (WGS) entry which is preliminary data.</text>
</comment>
<accession>B9XGV3</accession>